<proteinExistence type="predicted"/>
<sequence length="152" mass="16189">MRPLLLALSLTLALPGAAAANSAFCTALHQAVQAAQSRFDWMPRTGRNIPGSIEERHGTLQTPGGGPRGVFYAVMARHDARQPPDPTQDRFRALQHEIGACLTDASFQGVTEGQGGAQASWTTPYAVVGLRRAAGGREVPDSIVELSIASRW</sequence>
<accession>A0ABM7XYQ0</accession>
<evidence type="ECO:0000256" key="1">
    <source>
        <dbReference type="SAM" id="SignalP"/>
    </source>
</evidence>
<keyword evidence="3" id="KW-1185">Reference proteome</keyword>
<protein>
    <submittedName>
        <fullName evidence="2">Uncharacterized protein</fullName>
    </submittedName>
</protein>
<name>A0ABM7XYQ0_9PROT</name>
<feature type="signal peptide" evidence="1">
    <location>
        <begin position="1"/>
        <end position="19"/>
    </location>
</feature>
<dbReference type="EMBL" id="AP025637">
    <property type="protein sequence ID" value="BDG70633.1"/>
    <property type="molecule type" value="Genomic_DNA"/>
</dbReference>
<gene>
    <name evidence="2" type="ORF">Rmf_05620</name>
</gene>
<organism evidence="2 3">
    <name type="scientific">Roseomonas fluvialis</name>
    <dbReference type="NCBI Taxonomy" id="1750527"/>
    <lineage>
        <taxon>Bacteria</taxon>
        <taxon>Pseudomonadati</taxon>
        <taxon>Pseudomonadota</taxon>
        <taxon>Alphaproteobacteria</taxon>
        <taxon>Acetobacterales</taxon>
        <taxon>Roseomonadaceae</taxon>
        <taxon>Roseomonas</taxon>
    </lineage>
</organism>
<reference evidence="2 3" key="1">
    <citation type="journal article" date="2016" name="Microbes Environ.">
        <title>Phylogenetically diverse aerobic anoxygenic phototrophic bacteria isolated from epilithic biofilms in Tama river, Japan.</title>
        <authorList>
            <person name="Hirose S."/>
            <person name="Matsuura K."/>
            <person name="Haruta S."/>
        </authorList>
    </citation>
    <scope>NUCLEOTIDE SEQUENCE [LARGE SCALE GENOMIC DNA]</scope>
    <source>
        <strain evidence="2 3">S08</strain>
    </source>
</reference>
<evidence type="ECO:0000313" key="2">
    <source>
        <dbReference type="EMBL" id="BDG70633.1"/>
    </source>
</evidence>
<feature type="chain" id="PRO_5045982085" evidence="1">
    <location>
        <begin position="20"/>
        <end position="152"/>
    </location>
</feature>
<dbReference type="Proteomes" id="UP000831327">
    <property type="component" value="Chromosome"/>
</dbReference>
<keyword evidence="1" id="KW-0732">Signal</keyword>
<dbReference type="RefSeq" id="WP_244457952.1">
    <property type="nucleotide sequence ID" value="NZ_AP025637.1"/>
</dbReference>
<evidence type="ECO:0000313" key="3">
    <source>
        <dbReference type="Proteomes" id="UP000831327"/>
    </source>
</evidence>